<gene>
    <name evidence="1" type="ORF">MGMO_105c00520</name>
</gene>
<dbReference type="EMBL" id="AYLO01000100">
    <property type="protein sequence ID" value="ESS71396.1"/>
    <property type="molecule type" value="Genomic_DNA"/>
</dbReference>
<dbReference type="Proteomes" id="UP000017842">
    <property type="component" value="Unassembled WGS sequence"/>
</dbReference>
<dbReference type="PATRIC" id="fig|1116472.3.peg.2882"/>
<comment type="caution">
    <text evidence="1">The sequence shown here is derived from an EMBL/GenBank/DDBJ whole genome shotgun (WGS) entry which is preliminary data.</text>
</comment>
<keyword evidence="2" id="KW-1185">Reference proteome</keyword>
<dbReference type="AlphaFoldDB" id="V5DVG5"/>
<dbReference type="RefSeq" id="WP_023495567.1">
    <property type="nucleotide sequence ID" value="NZ_AYLO01000100.1"/>
</dbReference>
<organism evidence="1 2">
    <name type="scientific">Methyloglobulus morosus KoM1</name>
    <dbReference type="NCBI Taxonomy" id="1116472"/>
    <lineage>
        <taxon>Bacteria</taxon>
        <taxon>Pseudomonadati</taxon>
        <taxon>Pseudomonadota</taxon>
        <taxon>Gammaproteobacteria</taxon>
        <taxon>Methylococcales</taxon>
        <taxon>Methylococcaceae</taxon>
        <taxon>Methyloglobulus</taxon>
    </lineage>
</organism>
<evidence type="ECO:0000313" key="2">
    <source>
        <dbReference type="Proteomes" id="UP000017842"/>
    </source>
</evidence>
<proteinExistence type="predicted"/>
<evidence type="ECO:0000313" key="1">
    <source>
        <dbReference type="EMBL" id="ESS71396.1"/>
    </source>
</evidence>
<sequence length="71" mass="8144">MSSGKDREFYTATILMDLTSSLTVGENPIDFGVLYRLTSYLIVLIPKRTLKDFRLFQGMKVEYQTTLLGFV</sequence>
<accession>V5DVG5</accession>
<dbReference type="STRING" id="1116472.MGMO_105c00520"/>
<reference evidence="1 2" key="1">
    <citation type="journal article" date="2013" name="Genome Announc.">
        <title>Draft Genome Sequence of the Methanotrophic Gammaproteobacterium Methyloglobulus morosus DSM 22980 Strain KoM1.</title>
        <authorList>
            <person name="Poehlein A."/>
            <person name="Deutzmann J.S."/>
            <person name="Daniel R."/>
            <person name="Simeonova D.D."/>
        </authorList>
    </citation>
    <scope>NUCLEOTIDE SEQUENCE [LARGE SCALE GENOMIC DNA]</scope>
    <source>
        <strain evidence="1 2">KoM1</strain>
    </source>
</reference>
<protein>
    <submittedName>
        <fullName evidence="1">Uncharacterized protein</fullName>
    </submittedName>
</protein>
<name>V5DVG5_9GAMM</name>